<dbReference type="SFLD" id="SFLDS00003">
    <property type="entry name" value="Haloacid_Dehalogenase"/>
    <property type="match status" value="1"/>
</dbReference>
<comment type="pathway">
    <text evidence="9">Amino-acid biosynthesis; L-methionine biosynthesis via salvage pathway; L-methionine from S-methyl-5-thio-alpha-D-ribose 1-phosphate: step 2/6.</text>
</comment>
<dbReference type="GO" id="GO:0019509">
    <property type="term" value="P:L-methionine salvage from methylthioadenosine"/>
    <property type="evidence" value="ECO:0007669"/>
    <property type="project" value="UniProtKB-UniRule"/>
</dbReference>
<dbReference type="SFLD" id="SFLDG01133">
    <property type="entry name" value="C1.5.4:_Enolase-phosphatase_Li"/>
    <property type="match status" value="1"/>
</dbReference>
<keyword evidence="6 9" id="KW-0486">Methionine biosynthesis</keyword>
<dbReference type="GO" id="GO:0043874">
    <property type="term" value="F:acireductone synthase activity"/>
    <property type="evidence" value="ECO:0007669"/>
    <property type="project" value="UniProtKB-EC"/>
</dbReference>
<dbReference type="PANTHER" id="PTHR20371:SF1">
    <property type="entry name" value="ENOLASE-PHOSPHATASE E1"/>
    <property type="match status" value="1"/>
</dbReference>
<keyword evidence="4 9" id="KW-0862">Zinc</keyword>
<dbReference type="CDD" id="cd01629">
    <property type="entry name" value="HAD_EP"/>
    <property type="match status" value="1"/>
</dbReference>
<evidence type="ECO:0000256" key="6">
    <source>
        <dbReference type="ARBA" id="ARBA00023167"/>
    </source>
</evidence>
<dbReference type="Proteomes" id="UP001314263">
    <property type="component" value="Unassembled WGS sequence"/>
</dbReference>
<keyword evidence="5 9" id="KW-0460">Magnesium</keyword>
<dbReference type="EC" id="3.1.3.77" evidence="9"/>
<evidence type="ECO:0000256" key="8">
    <source>
        <dbReference type="ARBA" id="ARBA00023268"/>
    </source>
</evidence>
<feature type="binding site" evidence="9">
    <location>
        <position position="426"/>
    </location>
    <ligand>
        <name>substrate</name>
        <label>2</label>
        <note>for enolase-phosphatase activity</note>
    </ligand>
</feature>
<evidence type="ECO:0000313" key="11">
    <source>
        <dbReference type="EMBL" id="CAK0736013.1"/>
    </source>
</evidence>
<dbReference type="EMBL" id="CAUYUE010000001">
    <property type="protein sequence ID" value="CAK0736013.1"/>
    <property type="molecule type" value="Genomic_DNA"/>
</dbReference>
<feature type="binding site" evidence="9">
    <location>
        <position position="452"/>
    </location>
    <ligand>
        <name>Mg(2+)</name>
        <dbReference type="ChEBI" id="CHEBI:18420"/>
    </ligand>
</feature>
<dbReference type="InterPro" id="IPR023943">
    <property type="entry name" value="Enolase-ppase_E1"/>
</dbReference>
<dbReference type="NCBIfam" id="TIGR01691">
    <property type="entry name" value="enolase-ppase"/>
    <property type="match status" value="1"/>
</dbReference>
<dbReference type="EC" id="4.2.1.109" evidence="9"/>
<proteinExistence type="inferred from homology"/>
<evidence type="ECO:0000256" key="3">
    <source>
        <dbReference type="ARBA" id="ARBA00022801"/>
    </source>
</evidence>
<dbReference type="Gene3D" id="3.40.50.1000">
    <property type="entry name" value="HAD superfamily/HAD-like"/>
    <property type="match status" value="1"/>
</dbReference>
<keyword evidence="1 9" id="KW-0028">Amino-acid biosynthesis</keyword>
<dbReference type="AlphaFoldDB" id="A0AAV1HTT2"/>
<dbReference type="GO" id="GO:0005737">
    <property type="term" value="C:cytoplasm"/>
    <property type="evidence" value="ECO:0007669"/>
    <property type="project" value="InterPro"/>
</dbReference>
<evidence type="ECO:0000256" key="2">
    <source>
        <dbReference type="ARBA" id="ARBA00022723"/>
    </source>
</evidence>
<keyword evidence="2 9" id="KW-0479">Metal-binding</keyword>
<dbReference type="SFLD" id="SFLDG01129">
    <property type="entry name" value="C1.5:_HAD__Beta-PGM__Phosphata"/>
    <property type="match status" value="1"/>
</dbReference>
<reference evidence="11 12" key="1">
    <citation type="submission" date="2023-10" db="EMBL/GenBank/DDBJ databases">
        <authorList>
            <person name="Maclean D."/>
            <person name="Macfadyen A."/>
        </authorList>
    </citation>
    <scope>NUCLEOTIDE SEQUENCE [LARGE SCALE GENOMIC DNA]</scope>
</reference>
<feature type="domain" description="Class II aldolase/adducin N-terminal" evidence="10">
    <location>
        <begin position="9"/>
        <end position="204"/>
    </location>
</feature>
<dbReference type="InterPro" id="IPR023214">
    <property type="entry name" value="HAD_sf"/>
</dbReference>
<feature type="region of interest" description="Enolase-phosphatase E1" evidence="9">
    <location>
        <begin position="255"/>
        <end position="499"/>
    </location>
</feature>
<dbReference type="SMART" id="SM01007">
    <property type="entry name" value="Aldolase_II"/>
    <property type="match status" value="1"/>
</dbReference>
<evidence type="ECO:0000256" key="1">
    <source>
        <dbReference type="ARBA" id="ARBA00022605"/>
    </source>
</evidence>
<comment type="catalytic activity">
    <reaction evidence="9">
        <text>5-(methylsulfanyl)-D-ribulose 1-phosphate = 5-methylsulfanyl-2,3-dioxopentyl phosphate + H2O</text>
        <dbReference type="Rhea" id="RHEA:15549"/>
        <dbReference type="ChEBI" id="CHEBI:15377"/>
        <dbReference type="ChEBI" id="CHEBI:58548"/>
        <dbReference type="ChEBI" id="CHEBI:58828"/>
        <dbReference type="EC" id="4.2.1.109"/>
    </reaction>
</comment>
<evidence type="ECO:0000313" key="12">
    <source>
        <dbReference type="Proteomes" id="UP001314263"/>
    </source>
</evidence>
<name>A0AAV1HTT2_9CHLO</name>
<keyword evidence="12" id="KW-1185">Reference proteome</keyword>
<dbReference type="GO" id="GO:0046570">
    <property type="term" value="F:methylthioribulose 1-phosphate dehydratase activity"/>
    <property type="evidence" value="ECO:0007669"/>
    <property type="project" value="UniProtKB-UniRule"/>
</dbReference>
<dbReference type="Pfam" id="PF00702">
    <property type="entry name" value="Hydrolase"/>
    <property type="match status" value="1"/>
</dbReference>
<comment type="catalytic activity">
    <reaction evidence="9">
        <text>5-methylsulfanyl-2,3-dioxopentyl phosphate + H2O = 1,2-dihydroxy-5-(methylsulfanyl)pent-1-en-3-one + phosphate</text>
        <dbReference type="Rhea" id="RHEA:21700"/>
        <dbReference type="ChEBI" id="CHEBI:15377"/>
        <dbReference type="ChEBI" id="CHEBI:43474"/>
        <dbReference type="ChEBI" id="CHEBI:49252"/>
        <dbReference type="ChEBI" id="CHEBI:58828"/>
        <dbReference type="EC" id="3.1.3.77"/>
    </reaction>
</comment>
<comment type="cofactor">
    <cofactor evidence="9">
        <name>Mg(2+)</name>
        <dbReference type="ChEBI" id="CHEBI:18420"/>
    </cofactor>
    <text evidence="9">Binds 1 Mg(2+) ion per subunit.</text>
</comment>
<feature type="binding site" evidence="9">
    <location>
        <position position="258"/>
    </location>
    <ligand>
        <name>Mg(2+)</name>
        <dbReference type="ChEBI" id="CHEBI:18420"/>
    </ligand>
</feature>
<comment type="pathway">
    <text evidence="9">Amino-acid biosynthesis; L-methionine biosynthesis via salvage pathway; L-methionine from S-methyl-5-thio-alpha-D-ribose 1-phosphate: step 3/6.</text>
</comment>
<dbReference type="InterPro" id="IPR027514">
    <property type="entry name" value="Salvage_MtnB_euk"/>
</dbReference>
<dbReference type="FunFam" id="3.40.225.10:FF:000010">
    <property type="entry name" value="Probable bifunctional methylthioribulose-1-phosphate dehydratase/enolase-phosphatase E1"/>
    <property type="match status" value="1"/>
</dbReference>
<protein>
    <recommendedName>
        <fullName evidence="9">Probable bifunctional methylthioribulose-1-phosphate dehydratase/enolase-phosphatase E1</fullName>
    </recommendedName>
    <domain>
        <recommendedName>
            <fullName evidence="9">Methylthioribulose-1-phosphate dehydratase</fullName>
            <shortName evidence="9">MTRu-1-P dehydratase</shortName>
            <ecNumber evidence="9">4.2.1.109</ecNumber>
        </recommendedName>
    </domain>
    <domain>
        <recommendedName>
            <fullName evidence="9">Enolase-phosphatase E1</fullName>
            <ecNumber evidence="9">3.1.3.77</ecNumber>
        </recommendedName>
        <alternativeName>
            <fullName evidence="9">2,3-diketo-5-methylthio-1-phosphopentane phosphatase</fullName>
        </alternativeName>
    </domain>
</protein>
<dbReference type="PANTHER" id="PTHR20371">
    <property type="entry name" value="ENOLASE-PHOSPHATASE E1"/>
    <property type="match status" value="1"/>
</dbReference>
<feature type="binding site" evidence="9">
    <location>
        <position position="104"/>
    </location>
    <ligand>
        <name>Zn(2+)</name>
        <dbReference type="ChEBI" id="CHEBI:29105"/>
    </ligand>
</feature>
<organism evidence="11 12">
    <name type="scientific">Coccomyxa viridis</name>
    <dbReference type="NCBI Taxonomy" id="1274662"/>
    <lineage>
        <taxon>Eukaryota</taxon>
        <taxon>Viridiplantae</taxon>
        <taxon>Chlorophyta</taxon>
        <taxon>core chlorophytes</taxon>
        <taxon>Trebouxiophyceae</taxon>
        <taxon>Trebouxiophyceae incertae sedis</taxon>
        <taxon>Coccomyxaceae</taxon>
        <taxon>Coccomyxa</taxon>
    </lineage>
</organism>
<dbReference type="InterPro" id="IPR036409">
    <property type="entry name" value="Aldolase_II/adducin_N_sf"/>
</dbReference>
<dbReference type="HAMAP" id="MF_03118">
    <property type="entry name" value="Salvage_MtnBC"/>
    <property type="match status" value="1"/>
</dbReference>
<comment type="cofactor">
    <cofactor evidence="9">
        <name>Zn(2+)</name>
        <dbReference type="ChEBI" id="CHEBI:29105"/>
    </cofactor>
    <text evidence="9">Binds 1 zinc ion per subunit.</text>
</comment>
<comment type="caution">
    <text evidence="11">The sequence shown here is derived from an EMBL/GenBank/DDBJ whole genome shotgun (WGS) entry which is preliminary data.</text>
</comment>
<gene>
    <name evidence="11" type="ORF">CVIRNUC_000677</name>
</gene>
<feature type="binding site" evidence="9">
    <location>
        <position position="84"/>
    </location>
    <ligand>
        <name>substrate</name>
        <label>1</label>
        <note>for methylthioribulose-1-phosphate dehydratase activity</note>
    </ligand>
</feature>
<dbReference type="InterPro" id="IPR017714">
    <property type="entry name" value="MethylthioRu-1-P_deHdtase_MtnB"/>
</dbReference>
<dbReference type="InterPro" id="IPR027505">
    <property type="entry name" value="MtnB_viridiplantae"/>
</dbReference>
<evidence type="ECO:0000256" key="9">
    <source>
        <dbReference type="HAMAP-Rule" id="MF_03118"/>
    </source>
</evidence>
<dbReference type="Pfam" id="PF00596">
    <property type="entry name" value="Aldolase_II"/>
    <property type="match status" value="1"/>
</dbReference>
<dbReference type="InterPro" id="IPR036412">
    <property type="entry name" value="HAD-like_sf"/>
</dbReference>
<comment type="pathway">
    <text evidence="9">Amino-acid biosynthesis; L-methionine biosynthesis via salvage pathway; L-methionine from S-methyl-5-thio-alpha-D-ribose 1-phosphate: step 4/6.</text>
</comment>
<dbReference type="SUPFAM" id="SSF56784">
    <property type="entry name" value="HAD-like"/>
    <property type="match status" value="1"/>
</dbReference>
<dbReference type="SUPFAM" id="SSF53639">
    <property type="entry name" value="AraD/HMP-PK domain-like"/>
    <property type="match status" value="1"/>
</dbReference>
<evidence type="ECO:0000256" key="4">
    <source>
        <dbReference type="ARBA" id="ARBA00022833"/>
    </source>
</evidence>
<dbReference type="Gene3D" id="1.10.720.60">
    <property type="match status" value="1"/>
</dbReference>
<comment type="similarity">
    <text evidence="9">In the C-terminal section; belongs to the HAD-like hydrolase superfamily. MasA/MtnC family.</text>
</comment>
<dbReference type="HAMAP" id="MF_03116">
    <property type="entry name" value="Salvage_MtnB_euk"/>
    <property type="match status" value="1"/>
</dbReference>
<feature type="active site" description="Proton donor/acceptor; for methylthioribulose-1-phosphate dehydratase activity" evidence="9">
    <location>
        <position position="127"/>
    </location>
</feature>
<evidence type="ECO:0000259" key="10">
    <source>
        <dbReference type="SMART" id="SM01007"/>
    </source>
</evidence>
<keyword evidence="8 9" id="KW-0511">Multifunctional enzyme</keyword>
<comment type="similarity">
    <text evidence="9">In the N-terminal section; belongs to the aldolase class II family. MtnB subfamily.</text>
</comment>
<evidence type="ECO:0000256" key="5">
    <source>
        <dbReference type="ARBA" id="ARBA00022842"/>
    </source>
</evidence>
<keyword evidence="3 9" id="KW-0378">Hydrolase</keyword>
<keyword evidence="7 9" id="KW-0456">Lyase</keyword>
<dbReference type="GO" id="GO:0000287">
    <property type="term" value="F:magnesium ion binding"/>
    <property type="evidence" value="ECO:0007669"/>
    <property type="project" value="UniProtKB-UniRule"/>
</dbReference>
<feature type="binding site" evidence="9">
    <location>
        <begin position="392"/>
        <end position="393"/>
    </location>
    <ligand>
        <name>substrate</name>
        <label>2</label>
        <note>for enolase-phosphatase activity</note>
    </ligand>
</feature>
<dbReference type="GO" id="GO:0008270">
    <property type="term" value="F:zinc ion binding"/>
    <property type="evidence" value="ECO:0007669"/>
    <property type="project" value="UniProtKB-UniRule"/>
</dbReference>
<dbReference type="Gene3D" id="3.40.225.10">
    <property type="entry name" value="Class II aldolase/adducin N-terminal domain"/>
    <property type="match status" value="1"/>
</dbReference>
<dbReference type="NCBIfam" id="TIGR03328">
    <property type="entry name" value="salvage_mtnB"/>
    <property type="match status" value="1"/>
</dbReference>
<evidence type="ECO:0000256" key="7">
    <source>
        <dbReference type="ARBA" id="ARBA00023239"/>
    </source>
</evidence>
<accession>A0AAV1HTT2</accession>
<feature type="binding site" evidence="9">
    <location>
        <position position="177"/>
    </location>
    <ligand>
        <name>Zn(2+)</name>
        <dbReference type="ChEBI" id="CHEBI:29105"/>
    </ligand>
</feature>
<feature type="binding site" evidence="9">
    <location>
        <position position="102"/>
    </location>
    <ligand>
        <name>Zn(2+)</name>
        <dbReference type="ChEBI" id="CHEBI:29105"/>
    </ligand>
</feature>
<feature type="region of interest" description="Methylthioribulose-1-phosphate dehydratase" evidence="9">
    <location>
        <begin position="1"/>
        <end position="212"/>
    </location>
</feature>
<sequence length="499" mass="54119">MASVEEAKSLISEMCRNFYTQGWVSGTGGGMSIKVGDRIVMAPSGVQKERMIPEDMFVLDAAGEILETPRSKAAPYKPPKLSECSPLFMSAYELRDAGAVLHSHSLNAVMATLIDEHATEFKVTHLEMMKGIAGHGYYGNCIVPIIENTARECELTGRLRQAIQQYPESNAVLVRRHGLYVWGKDWTQAKTQAECYDYLFEAALRMKSLGIDASLPQAPAPLQPRLANGHATANGAPASKKARLGHKAGRQPKAVVLDIEGTVAPISFVTETLFPYARAHVAQHLASSFETEETQADLDLLRQQANTDEAAGQSVVSIPEASAGQETVVEAATQNVFAQMDGDRKTTALKRLQGHIWWKGFSSGSIKAELFRDVPDMLVHWRSAGIKTYIYSSGSREAQNNLFGHTTAGDLRPYLCGFFDTTAGPKMEAASYREIALSLGVDSSEEVAFATDIYAEAVAAKAAGWKSVLVLRSGNKPLPVHASAEFPIVESLEDLLAAV</sequence>
<feature type="binding site" evidence="9">
    <location>
        <position position="260"/>
    </location>
    <ligand>
        <name>Mg(2+)</name>
        <dbReference type="ChEBI" id="CHEBI:18420"/>
    </ligand>
</feature>
<dbReference type="InterPro" id="IPR001303">
    <property type="entry name" value="Aldolase_II/adducin_N"/>
</dbReference>